<dbReference type="KEGG" id="bgd:bgla_1g14250"/>
<feature type="region of interest" description="Disordered" evidence="1">
    <location>
        <begin position="1130"/>
        <end position="1177"/>
    </location>
</feature>
<dbReference type="SUPFAM" id="SSF52540">
    <property type="entry name" value="P-loop containing nucleoside triphosphate hydrolases"/>
    <property type="match status" value="1"/>
</dbReference>
<dbReference type="EMBL" id="CP002599">
    <property type="protein sequence ID" value="AEA60097.1"/>
    <property type="molecule type" value="Genomic_DNA"/>
</dbReference>
<reference evidence="5 6" key="1">
    <citation type="journal article" date="2011" name="J. Bacteriol.">
        <title>Complete genome sequence of Burkholderia gladioli BSR3.</title>
        <authorList>
            <person name="Seo Y.S."/>
            <person name="Lim J."/>
            <person name="Choi B.S."/>
            <person name="Kim H."/>
            <person name="Goo E."/>
            <person name="Lee B."/>
            <person name="Lim J.S."/>
            <person name="Choi I.Y."/>
            <person name="Moon J.S."/>
            <person name="Kim J."/>
            <person name="Hwang I."/>
        </authorList>
    </citation>
    <scope>NUCLEOTIDE SEQUENCE [LARGE SCALE GENOMIC DNA]</scope>
    <source>
        <strain evidence="5 6">BSR3</strain>
    </source>
</reference>
<proteinExistence type="predicted"/>
<dbReference type="NCBIfam" id="NF033441">
    <property type="entry name" value="BREX_BrxC"/>
    <property type="match status" value="1"/>
</dbReference>
<evidence type="ECO:0000256" key="1">
    <source>
        <dbReference type="SAM" id="MobiDB-lite"/>
    </source>
</evidence>
<evidence type="ECO:0000259" key="4">
    <source>
        <dbReference type="Pfam" id="PF25796"/>
    </source>
</evidence>
<feature type="compositionally biased region" description="Low complexity" evidence="1">
    <location>
        <begin position="1130"/>
        <end position="1176"/>
    </location>
</feature>
<organism evidence="5 6">
    <name type="scientific">Burkholderia gladioli (strain BSR3)</name>
    <dbReference type="NCBI Taxonomy" id="999541"/>
    <lineage>
        <taxon>Bacteria</taxon>
        <taxon>Pseudomonadati</taxon>
        <taxon>Pseudomonadota</taxon>
        <taxon>Betaproteobacteria</taxon>
        <taxon>Burkholderiales</taxon>
        <taxon>Burkholderiaceae</taxon>
        <taxon>Burkholderia</taxon>
    </lineage>
</organism>
<dbReference type="RefSeq" id="WP_013697442.1">
    <property type="nucleotide sequence ID" value="NC_015381.1"/>
</dbReference>
<evidence type="ECO:0000313" key="6">
    <source>
        <dbReference type="Proteomes" id="UP000008316"/>
    </source>
</evidence>
<protein>
    <submittedName>
        <fullName evidence="5">ATPase-like protein</fullName>
    </submittedName>
</protein>
<dbReference type="InterPro" id="IPR027417">
    <property type="entry name" value="P-loop_NTPase"/>
</dbReference>
<name>F2L9V0_BURGS</name>
<accession>F2L9V0</accession>
<evidence type="ECO:0000313" key="5">
    <source>
        <dbReference type="EMBL" id="AEA60097.1"/>
    </source>
</evidence>
<keyword evidence="6" id="KW-1185">Reference proteome</keyword>
<dbReference type="AlphaFoldDB" id="F2L9V0"/>
<dbReference type="Pfam" id="PF25791">
    <property type="entry name" value="WHD_BREX_BrxC"/>
    <property type="match status" value="1"/>
</dbReference>
<dbReference type="InterPro" id="IPR047679">
    <property type="entry name" value="BREX_BrxC"/>
</dbReference>
<gene>
    <name evidence="5" type="ordered locus">bgla_1g14250</name>
</gene>
<sequence>MKIRELFVKPIDRPINGVVKADQRDDESIWQELDEYVATKEVTEYLRRFFDAYLATVDHPNDPTISARMGVWVSGFFGSGKSHFIKILSYLLSNLEATQPKDGAKRHAVEFFNSKVKDPLLLGDIRRAVTSNTDVVLFNIDAKADSKSGRDAILQVFLRVFNEMQGLSGDAPHVAEMERYLISKGAYETFKHAFKAANGNDWERERDAVDFLRDDVIAGLSQALDMSPDSAAKWFDNARDAYKINIEGFATLVRKYLDAKGPRHRIVFLVDEVGQFIGKNTQLMLNLQTITEELGTQCKGRAWVIVTSQEDIDATLGEVNQARTNDFSKITGRFHTRLSLSSSNTDEVISHRLLEKTPAARDALESLWASKGDIINNQLSFADHAIAFRRYRDAADFVAHYPFAPYQFQLLQKVFESIRKVGATGRHLARGERSMLDAFQTAAKHNGKEDVNALVPLYDFYPAIESFLDSSVKRAIDQAATNPALEEWDLQLLRALFLIRYADAVKGTIDNLATLCLDQVDADKLALKKKIEAALLRLERQNLVSRNGELWFFLTNEERDVSQEVKSVSISEGEISRLVAELVFDEILGGQTKVRHRETKRDYEFNRLLDGVPYKQANQALTFEVLSPVGPEYEMMHEARCIGRSAEGTAGRALLKMANDARVYVELKTYLQIEKYIAPKVDTASPSLKRILYDRKDENRDRRTRIVSQLTEMISAGDFYAMGQRLTCKPQSPPALLDEMLNYLVTNTYFKLGYLKVRQADPIAEIRAVLSADTIGQQSIALEGEAGNALALGEMRQFLDMSAQNSRVLLSDVVERFAGVPWGWRPEWESVLLVARLFMAGEIKLVMDGADLDPLAAIEPLTKAARLKSVSILKRKTSDAQTRAKVRELHRDMFSTMPPDEEDPLVAEFRANLTRLKADLERARGKAELKDYPGSSEIAEALGAIDRQLARRDAFEFLEALANQRNEWRSRADDVHDVLSFYQNQAPVWARLLEALGSFADNREPLLNDATAAAALAELERIRTNPAPYGQVNRIEQLVATVERVNDALAGERRERALRSVDAKIAEATHALDGANADADLRNRALKPLQDLKAQLASLVSIPRILFLQGRAGDLLDAAMDQIARAARSRATTAPAANPGASASKSTAPSPSPGAAGAPSDGGSAAPAAAASAPTARPVKVIRTSDLSAKTYLDTAQDVDDYLAKLREELIAAIESGHRARLQ</sequence>
<evidence type="ECO:0000259" key="3">
    <source>
        <dbReference type="Pfam" id="PF25792"/>
    </source>
</evidence>
<feature type="domain" description="Probable ATP-binding protein BrxC 4th six-stranded beta-sheet" evidence="4">
    <location>
        <begin position="569"/>
        <end position="744"/>
    </location>
</feature>
<dbReference type="eggNOG" id="COG0497">
    <property type="taxonomic scope" value="Bacteria"/>
</dbReference>
<dbReference type="Proteomes" id="UP000008316">
    <property type="component" value="Chromosome 1"/>
</dbReference>
<dbReference type="HOGENOM" id="CLU_007924_0_0_4"/>
<dbReference type="InterPro" id="IPR058036">
    <property type="entry name" value="BREX_BrxC_4th"/>
</dbReference>
<dbReference type="InterPro" id="IPR058038">
    <property type="entry name" value="BREX_BrxC_wHTH"/>
</dbReference>
<feature type="domain" description="Probable ATP-binding protein BrxC winged helix-turn-helix" evidence="2">
    <location>
        <begin position="751"/>
        <end position="876"/>
    </location>
</feature>
<dbReference type="InterPro" id="IPR058037">
    <property type="entry name" value="BREX_BrxC_helical"/>
</dbReference>
<feature type="domain" description="Probable ATP-binding protein BrxC alpha-helical" evidence="3">
    <location>
        <begin position="884"/>
        <end position="1003"/>
    </location>
</feature>
<dbReference type="Pfam" id="PF25796">
    <property type="entry name" value="BREX_BrxC_4th"/>
    <property type="match status" value="1"/>
</dbReference>
<dbReference type="Pfam" id="PF25792">
    <property type="entry name" value="BREX_BrxC_helical"/>
    <property type="match status" value="1"/>
</dbReference>
<dbReference type="STRING" id="999541.bgla_1g14250"/>
<evidence type="ECO:0000259" key="2">
    <source>
        <dbReference type="Pfam" id="PF25791"/>
    </source>
</evidence>